<feature type="compositionally biased region" description="Polar residues" evidence="1">
    <location>
        <begin position="428"/>
        <end position="438"/>
    </location>
</feature>
<organism evidence="2 3">
    <name type="scientific">Pseudovirgaria hyperparasitica</name>
    <dbReference type="NCBI Taxonomy" id="470096"/>
    <lineage>
        <taxon>Eukaryota</taxon>
        <taxon>Fungi</taxon>
        <taxon>Dikarya</taxon>
        <taxon>Ascomycota</taxon>
        <taxon>Pezizomycotina</taxon>
        <taxon>Dothideomycetes</taxon>
        <taxon>Dothideomycetes incertae sedis</taxon>
        <taxon>Acrospermales</taxon>
        <taxon>Acrospermaceae</taxon>
        <taxon>Pseudovirgaria</taxon>
    </lineage>
</organism>
<feature type="region of interest" description="Disordered" evidence="1">
    <location>
        <begin position="91"/>
        <end position="112"/>
    </location>
</feature>
<protein>
    <submittedName>
        <fullName evidence="2">Uncharacterized protein</fullName>
    </submittedName>
</protein>
<sequence>MKYIPKNNQHEFAGCEELVQEARVIEFGEQMTEDASQWLHMEQHATYEQTFPRNLSGEVSALGSDPHIPNSPEATRNDTIQLSSAEMLATSHNSVKPVGTRSSQGRSPCPEYQPEFVGCLRQHNRRKRYPTQVYHTRGPLLASHAHKSSSSSLGDSAAPRKTTDSPSLETQPQRNPIESLQEFLDWSEFNPGTTEVSAHLERNMLREVATNASSADTNDSDSIRSRTIAELLLSENSGPEASRTNSMTSLSSEAMRGSVPPAHILKSPGFLHSLTRIKRSWTRRSSTMGPVLRTTTDPVLKRPWEAVLRHRLGSILSKERRHTVHSSLELQPPEMPRIPPNSSLPTSRAPVMPLSRPKLASFYARYRESPLSPHSRPEDQLGMVEYLNETRMDTATCKDLQTRTYGIQQESMAPWNSTESVTETVTTAGQQQLGSSSPLLISKTASSGMFLTPSRGTEEGSPGAEDYFSAPLASSSEKHAHTSETSPHMLSQSISPTSDPLNTPFDLEHYLSRGGRPTFETPRPLLGPAVLAPVPLSAARTRSRTLEAREGLGERRMRRNMCAAYDVACMLRSGLSLETVKRSNQDGREAALDVKKDDIQLQESKKRGKLQRRRAMSF</sequence>
<keyword evidence="3" id="KW-1185">Reference proteome</keyword>
<feature type="compositionally biased region" description="Low complexity" evidence="1">
    <location>
        <begin position="417"/>
        <end position="427"/>
    </location>
</feature>
<dbReference type="GeneID" id="54481793"/>
<dbReference type="RefSeq" id="XP_033602438.1">
    <property type="nucleotide sequence ID" value="XM_033740739.1"/>
</dbReference>
<gene>
    <name evidence="2" type="ORF">EJ05DRAFT_317947</name>
</gene>
<evidence type="ECO:0000256" key="1">
    <source>
        <dbReference type="SAM" id="MobiDB-lite"/>
    </source>
</evidence>
<accession>A0A6A6WEH4</accession>
<proteinExistence type="predicted"/>
<name>A0A6A6WEH4_9PEZI</name>
<reference evidence="2" key="1">
    <citation type="journal article" date="2020" name="Stud. Mycol.">
        <title>101 Dothideomycetes genomes: a test case for predicting lifestyles and emergence of pathogens.</title>
        <authorList>
            <person name="Haridas S."/>
            <person name="Albert R."/>
            <person name="Binder M."/>
            <person name="Bloem J."/>
            <person name="Labutti K."/>
            <person name="Salamov A."/>
            <person name="Andreopoulos B."/>
            <person name="Baker S."/>
            <person name="Barry K."/>
            <person name="Bills G."/>
            <person name="Bluhm B."/>
            <person name="Cannon C."/>
            <person name="Castanera R."/>
            <person name="Culley D."/>
            <person name="Daum C."/>
            <person name="Ezra D."/>
            <person name="Gonzalez J."/>
            <person name="Henrissat B."/>
            <person name="Kuo A."/>
            <person name="Liang C."/>
            <person name="Lipzen A."/>
            <person name="Lutzoni F."/>
            <person name="Magnuson J."/>
            <person name="Mondo S."/>
            <person name="Nolan M."/>
            <person name="Ohm R."/>
            <person name="Pangilinan J."/>
            <person name="Park H.-J."/>
            <person name="Ramirez L."/>
            <person name="Alfaro M."/>
            <person name="Sun H."/>
            <person name="Tritt A."/>
            <person name="Yoshinaga Y."/>
            <person name="Zwiers L.-H."/>
            <person name="Turgeon B."/>
            <person name="Goodwin S."/>
            <person name="Spatafora J."/>
            <person name="Crous P."/>
            <person name="Grigoriev I."/>
        </authorList>
    </citation>
    <scope>NUCLEOTIDE SEQUENCE</scope>
    <source>
        <strain evidence="2">CBS 121739</strain>
    </source>
</reference>
<feature type="region of interest" description="Disordered" evidence="1">
    <location>
        <begin position="323"/>
        <end position="351"/>
    </location>
</feature>
<feature type="region of interest" description="Disordered" evidence="1">
    <location>
        <begin position="409"/>
        <end position="438"/>
    </location>
</feature>
<feature type="compositionally biased region" description="Polar residues" evidence="1">
    <location>
        <begin position="164"/>
        <end position="175"/>
    </location>
</feature>
<dbReference type="AlphaFoldDB" id="A0A6A6WEH4"/>
<dbReference type="Proteomes" id="UP000799437">
    <property type="component" value="Unassembled WGS sequence"/>
</dbReference>
<dbReference type="EMBL" id="ML996569">
    <property type="protein sequence ID" value="KAF2759987.1"/>
    <property type="molecule type" value="Genomic_DNA"/>
</dbReference>
<feature type="region of interest" description="Disordered" evidence="1">
    <location>
        <begin position="143"/>
        <end position="175"/>
    </location>
</feature>
<feature type="region of interest" description="Disordered" evidence="1">
    <location>
        <begin position="450"/>
        <end position="524"/>
    </location>
</feature>
<feature type="compositionally biased region" description="Polar residues" evidence="1">
    <location>
        <begin position="91"/>
        <end position="106"/>
    </location>
</feature>
<feature type="compositionally biased region" description="Low complexity" evidence="1">
    <location>
        <begin position="143"/>
        <end position="157"/>
    </location>
</feature>
<feature type="compositionally biased region" description="Polar residues" evidence="1">
    <location>
        <begin position="483"/>
        <end position="501"/>
    </location>
</feature>
<evidence type="ECO:0000313" key="2">
    <source>
        <dbReference type="EMBL" id="KAF2759987.1"/>
    </source>
</evidence>
<evidence type="ECO:0000313" key="3">
    <source>
        <dbReference type="Proteomes" id="UP000799437"/>
    </source>
</evidence>